<gene>
    <name evidence="1" type="ORF">FHX39_003830</name>
</gene>
<evidence type="ECO:0008006" key="3">
    <source>
        <dbReference type="Google" id="ProtNLM"/>
    </source>
</evidence>
<organism evidence="1 2">
    <name type="scientific">Microlunatus antarcticus</name>
    <dbReference type="NCBI Taxonomy" id="53388"/>
    <lineage>
        <taxon>Bacteria</taxon>
        <taxon>Bacillati</taxon>
        <taxon>Actinomycetota</taxon>
        <taxon>Actinomycetes</taxon>
        <taxon>Propionibacteriales</taxon>
        <taxon>Propionibacteriaceae</taxon>
        <taxon>Microlunatus</taxon>
    </lineage>
</organism>
<protein>
    <recommendedName>
        <fullName evidence="3">DUF4062 domain-containing protein</fullName>
    </recommendedName>
</protein>
<keyword evidence="2" id="KW-1185">Reference proteome</keyword>
<name>A0A7W5P8T4_9ACTN</name>
<evidence type="ECO:0000313" key="1">
    <source>
        <dbReference type="EMBL" id="MBB3328837.1"/>
    </source>
</evidence>
<proteinExistence type="predicted"/>
<comment type="caution">
    <text evidence="1">The sequence shown here is derived from an EMBL/GenBank/DDBJ whole genome shotgun (WGS) entry which is preliminary data.</text>
</comment>
<evidence type="ECO:0000313" key="2">
    <source>
        <dbReference type="Proteomes" id="UP000565572"/>
    </source>
</evidence>
<dbReference type="AlphaFoldDB" id="A0A7W5P8T4"/>
<dbReference type="EMBL" id="JACHZG010000004">
    <property type="protein sequence ID" value="MBB3328837.1"/>
    <property type="molecule type" value="Genomic_DNA"/>
</dbReference>
<accession>A0A7W5P8T4</accession>
<sequence>MLKVLIASPGDTRALRDEAERALHEWNGDRAETSGAILLPRRWETNAVPLVTGTDGQSVINSQLVDDVDIVIGIFHATLGRPTPRAVSGTAEELAASSAAGKPVHVFFGSMPIPHDHDRDQLAALDAFKKEMSKQSLYSSYDTPGSLNQQIKSVIEYDLKVFDVANSTGTRAPRGASFRVNYVYDREPDARGKMTTRHERLHFVNDGDALAENLTFELDPGPDGSAPTTWGGDGPFTVAPNGGSFDVATITYAGVSDKVTLKLRWTEADETRESSQTVTFY</sequence>
<dbReference type="Proteomes" id="UP000565572">
    <property type="component" value="Unassembled WGS sequence"/>
</dbReference>
<reference evidence="1 2" key="1">
    <citation type="submission" date="2020-08" db="EMBL/GenBank/DDBJ databases">
        <title>Sequencing the genomes of 1000 actinobacteria strains.</title>
        <authorList>
            <person name="Klenk H.-P."/>
        </authorList>
    </citation>
    <scope>NUCLEOTIDE SEQUENCE [LARGE SCALE GENOMIC DNA]</scope>
    <source>
        <strain evidence="1 2">DSM 11053</strain>
    </source>
</reference>
<dbReference type="RefSeq" id="WP_183342123.1">
    <property type="nucleotide sequence ID" value="NZ_JACHZG010000004.1"/>
</dbReference>